<dbReference type="InterPro" id="IPR005592">
    <property type="entry name" value="Mono/diacylglycerol_lipase_N"/>
</dbReference>
<gene>
    <name evidence="4" type="ORF">ZIOFF_033519</name>
</gene>
<evidence type="ECO:0000313" key="4">
    <source>
        <dbReference type="EMBL" id="KAG6508150.1"/>
    </source>
</evidence>
<comment type="caution">
    <text evidence="4">The sequence shown here is derived from an EMBL/GenBank/DDBJ whole genome shotgun (WGS) entry which is preliminary data.</text>
</comment>
<dbReference type="Pfam" id="PF01764">
    <property type="entry name" value="Lipase_3"/>
    <property type="match status" value="1"/>
</dbReference>
<feature type="compositionally biased region" description="Low complexity" evidence="1">
    <location>
        <begin position="368"/>
        <end position="378"/>
    </location>
</feature>
<proteinExistence type="predicted"/>
<name>A0A8J5GPB0_ZINOF</name>
<evidence type="ECO:0000259" key="2">
    <source>
        <dbReference type="Pfam" id="PF01764"/>
    </source>
</evidence>
<sequence length="417" mass="46165">MPPAAMVVSSAIECVFCLGCTRWACRRCARVGADDSDAWPRASPAEFAPVPRACRAVLAAYEDDLARPRWAPDRPGGYRMDPDAVVKRTSYADTRGRCPPYHVYVDRAAGQVVLAVRGLNLGHDADYRLLLDDPPGSQPFDGGYVHLGLFKAAVWLLNREAETLTRLLRDCGPDYGLVLAGHSLGAGVAALMAAVVVNHLDRFGGLQRSQVRCYAIAPARCMSLNLAVNLPCLLLLVCMRDTFISEAKKLKDPRRLYAPGRMYHIVERKFCRCGRFPPEVRTAIPVEGRFEHIILSCNAMFDHGIIWTEQEAQKALEIMIGKDSMITPPTRQMMERRESLEKEHKHALEKTTNSVSECKESQEDLEASVSSGSDSSSGMNWDDLVGKLLDEDETKDNFVDDDLVVGNSSKKTALPVR</sequence>
<dbReference type="AlphaFoldDB" id="A0A8J5GPB0"/>
<dbReference type="InterPro" id="IPR029058">
    <property type="entry name" value="AB_hydrolase_fold"/>
</dbReference>
<evidence type="ECO:0000256" key="1">
    <source>
        <dbReference type="SAM" id="MobiDB-lite"/>
    </source>
</evidence>
<dbReference type="Pfam" id="PF03893">
    <property type="entry name" value="Lipase3_N"/>
    <property type="match status" value="1"/>
</dbReference>
<accession>A0A8J5GPB0</accession>
<dbReference type="PANTHER" id="PTHR46398">
    <property type="entry name" value="ALPHA/BETA-HYDROLASES SUPERFAMILY PROTEIN"/>
    <property type="match status" value="1"/>
</dbReference>
<feature type="domain" description="Mono-/di-acylglycerol lipase N-terminal" evidence="3">
    <location>
        <begin position="12"/>
        <end position="73"/>
    </location>
</feature>
<dbReference type="PANTHER" id="PTHR46398:SF8">
    <property type="entry name" value="FUNGAL LIPASE-LIKE DOMAIN-CONTAINING PROTEIN"/>
    <property type="match status" value="1"/>
</dbReference>
<feature type="compositionally biased region" description="Basic and acidic residues" evidence="1">
    <location>
        <begin position="337"/>
        <end position="349"/>
    </location>
</feature>
<keyword evidence="5" id="KW-1185">Reference proteome</keyword>
<feature type="region of interest" description="Disordered" evidence="1">
    <location>
        <begin position="337"/>
        <end position="384"/>
    </location>
</feature>
<dbReference type="Proteomes" id="UP000734854">
    <property type="component" value="Unassembled WGS sequence"/>
</dbReference>
<dbReference type="Gene3D" id="3.40.50.1820">
    <property type="entry name" value="alpha/beta hydrolase"/>
    <property type="match status" value="1"/>
</dbReference>
<dbReference type="EMBL" id="JACMSC010000009">
    <property type="protein sequence ID" value="KAG6508150.1"/>
    <property type="molecule type" value="Genomic_DNA"/>
</dbReference>
<protein>
    <submittedName>
        <fullName evidence="4">Uncharacterized protein</fullName>
    </submittedName>
</protein>
<dbReference type="SUPFAM" id="SSF53474">
    <property type="entry name" value="alpha/beta-Hydrolases"/>
    <property type="match status" value="1"/>
</dbReference>
<reference evidence="4 5" key="1">
    <citation type="submission" date="2020-08" db="EMBL/GenBank/DDBJ databases">
        <title>Plant Genome Project.</title>
        <authorList>
            <person name="Zhang R.-G."/>
        </authorList>
    </citation>
    <scope>NUCLEOTIDE SEQUENCE [LARGE SCALE GENOMIC DNA]</scope>
    <source>
        <tissue evidence="4">Rhizome</tissue>
    </source>
</reference>
<evidence type="ECO:0000313" key="5">
    <source>
        <dbReference type="Proteomes" id="UP000734854"/>
    </source>
</evidence>
<dbReference type="InterPro" id="IPR002921">
    <property type="entry name" value="Fungal_lipase-type"/>
</dbReference>
<dbReference type="GO" id="GO:0016042">
    <property type="term" value="P:lipid catabolic process"/>
    <property type="evidence" value="ECO:0007669"/>
    <property type="project" value="InterPro"/>
</dbReference>
<evidence type="ECO:0000259" key="3">
    <source>
        <dbReference type="Pfam" id="PF03893"/>
    </source>
</evidence>
<feature type="domain" description="Fungal lipase-type" evidence="2">
    <location>
        <begin position="113"/>
        <end position="229"/>
    </location>
</feature>
<organism evidence="4 5">
    <name type="scientific">Zingiber officinale</name>
    <name type="common">Ginger</name>
    <name type="synonym">Amomum zingiber</name>
    <dbReference type="NCBI Taxonomy" id="94328"/>
    <lineage>
        <taxon>Eukaryota</taxon>
        <taxon>Viridiplantae</taxon>
        <taxon>Streptophyta</taxon>
        <taxon>Embryophyta</taxon>
        <taxon>Tracheophyta</taxon>
        <taxon>Spermatophyta</taxon>
        <taxon>Magnoliopsida</taxon>
        <taxon>Liliopsida</taxon>
        <taxon>Zingiberales</taxon>
        <taxon>Zingiberaceae</taxon>
        <taxon>Zingiber</taxon>
    </lineage>
</organism>